<evidence type="ECO:0000313" key="9">
    <source>
        <dbReference type="Proteomes" id="UP000187203"/>
    </source>
</evidence>
<dbReference type="AlphaFoldDB" id="A0A1R3GRW6"/>
<feature type="compositionally biased region" description="Basic and acidic residues" evidence="6">
    <location>
        <begin position="70"/>
        <end position="81"/>
    </location>
</feature>
<evidence type="ECO:0000256" key="2">
    <source>
        <dbReference type="ARBA" id="ARBA00022763"/>
    </source>
</evidence>
<dbReference type="SMART" id="SM00734">
    <property type="entry name" value="ZnF_Rad18"/>
    <property type="match status" value="1"/>
</dbReference>
<dbReference type="EMBL" id="AWUE01021814">
    <property type="protein sequence ID" value="OMO60854.1"/>
    <property type="molecule type" value="Genomic_DNA"/>
</dbReference>
<dbReference type="Gene3D" id="3.30.160.60">
    <property type="entry name" value="Classic Zinc Finger"/>
    <property type="match status" value="1"/>
</dbReference>
<keyword evidence="3" id="KW-0863">Zinc-finger</keyword>
<gene>
    <name evidence="8" type="ORF">COLO4_33720</name>
</gene>
<dbReference type="OrthoDB" id="1747076at2759"/>
<dbReference type="PANTHER" id="PTHR36892">
    <property type="entry name" value="OS01G0201800 PROTEIN"/>
    <property type="match status" value="1"/>
</dbReference>
<reference evidence="9" key="1">
    <citation type="submission" date="2013-09" db="EMBL/GenBank/DDBJ databases">
        <title>Corchorus olitorius genome sequencing.</title>
        <authorList>
            <person name="Alam M."/>
            <person name="Haque M.S."/>
            <person name="Islam M.S."/>
            <person name="Emdad E.M."/>
            <person name="Islam M.M."/>
            <person name="Ahmed B."/>
            <person name="Halim A."/>
            <person name="Hossen Q.M.M."/>
            <person name="Hossain M.Z."/>
            <person name="Ahmed R."/>
            <person name="Khan M.M."/>
            <person name="Islam R."/>
            <person name="Rashid M.M."/>
            <person name="Khan S.A."/>
            <person name="Rahman M.S."/>
            <person name="Alam M."/>
            <person name="Yahiya A.S."/>
            <person name="Khan M.S."/>
            <person name="Azam M.S."/>
            <person name="Haque T."/>
            <person name="Lashkar M.Z.H."/>
            <person name="Akhand A.I."/>
            <person name="Morshed G."/>
            <person name="Roy S."/>
            <person name="Uddin K.S."/>
            <person name="Rabeya T."/>
            <person name="Hossain A.S."/>
            <person name="Chowdhury A."/>
            <person name="Snigdha A.R."/>
            <person name="Mortoza M.S."/>
            <person name="Matin S.A."/>
            <person name="Hoque S.M.E."/>
            <person name="Islam M.K."/>
            <person name="Roy D.K."/>
            <person name="Haider R."/>
            <person name="Moosa M.M."/>
            <person name="Elias S.M."/>
            <person name="Hasan A.M."/>
            <person name="Jahan S."/>
            <person name="Shafiuddin M."/>
            <person name="Mahmood N."/>
            <person name="Shommy N.S."/>
        </authorList>
    </citation>
    <scope>NUCLEOTIDE SEQUENCE [LARGE SCALE GENOMIC DNA]</scope>
    <source>
        <strain evidence="9">cv. O-4</strain>
    </source>
</reference>
<keyword evidence="5" id="KW-0234">DNA repair</keyword>
<dbReference type="GO" id="GO:0006281">
    <property type="term" value="P:DNA repair"/>
    <property type="evidence" value="ECO:0007669"/>
    <property type="project" value="UniProtKB-KW"/>
</dbReference>
<dbReference type="GO" id="GO:0008270">
    <property type="term" value="F:zinc ion binding"/>
    <property type="evidence" value="ECO:0007669"/>
    <property type="project" value="UniProtKB-KW"/>
</dbReference>
<keyword evidence="4" id="KW-0862">Zinc</keyword>
<accession>A0A1R3GRW6</accession>
<keyword evidence="9" id="KW-1185">Reference proteome</keyword>
<feature type="region of interest" description="Disordered" evidence="6">
    <location>
        <begin position="62"/>
        <end position="89"/>
    </location>
</feature>
<dbReference type="GO" id="GO:0003677">
    <property type="term" value="F:DNA binding"/>
    <property type="evidence" value="ECO:0007669"/>
    <property type="project" value="InterPro"/>
</dbReference>
<evidence type="ECO:0000256" key="3">
    <source>
        <dbReference type="ARBA" id="ARBA00022771"/>
    </source>
</evidence>
<evidence type="ECO:0000313" key="8">
    <source>
        <dbReference type="EMBL" id="OMO60854.1"/>
    </source>
</evidence>
<evidence type="ECO:0000256" key="4">
    <source>
        <dbReference type="ARBA" id="ARBA00022833"/>
    </source>
</evidence>
<protein>
    <submittedName>
        <fullName evidence="8">Zinc finger, Rad18-type</fullName>
    </submittedName>
</protein>
<proteinExistence type="predicted"/>
<feature type="region of interest" description="Disordered" evidence="6">
    <location>
        <begin position="1"/>
        <end position="37"/>
    </location>
</feature>
<dbReference type="PANTHER" id="PTHR36892:SF1">
    <property type="entry name" value="OS05G0518200 PROTEIN"/>
    <property type="match status" value="1"/>
</dbReference>
<feature type="domain" description="UBZ4-type" evidence="7">
    <location>
        <begin position="102"/>
        <end position="127"/>
    </location>
</feature>
<keyword evidence="1" id="KW-0479">Metal-binding</keyword>
<evidence type="ECO:0000259" key="7">
    <source>
        <dbReference type="SMART" id="SM00734"/>
    </source>
</evidence>
<sequence>MRNIDVVKCWPFGGPSSDDGDGESSSSSNSKIKKETMESLLPPITVTKFRWWSEELDRLKSTELASSSNTEKEKHKFEETQPRIQSSDLLQVEEKSDERLDMLECPVCGVFAASTVNALNAHVDSCLSQASREERRQMRMAIKV</sequence>
<keyword evidence="2" id="KW-0227">DNA damage</keyword>
<dbReference type="InterPro" id="IPR006642">
    <property type="entry name" value="Rad18_UBZ4"/>
</dbReference>
<dbReference type="Proteomes" id="UP000187203">
    <property type="component" value="Unassembled WGS sequence"/>
</dbReference>
<evidence type="ECO:0000256" key="5">
    <source>
        <dbReference type="ARBA" id="ARBA00023204"/>
    </source>
</evidence>
<comment type="caution">
    <text evidence="8">The sequence shown here is derived from an EMBL/GenBank/DDBJ whole genome shotgun (WGS) entry which is preliminary data.</text>
</comment>
<feature type="compositionally biased region" description="Low complexity" evidence="6">
    <location>
        <begin position="13"/>
        <end position="30"/>
    </location>
</feature>
<organism evidence="8 9">
    <name type="scientific">Corchorus olitorius</name>
    <dbReference type="NCBI Taxonomy" id="93759"/>
    <lineage>
        <taxon>Eukaryota</taxon>
        <taxon>Viridiplantae</taxon>
        <taxon>Streptophyta</taxon>
        <taxon>Embryophyta</taxon>
        <taxon>Tracheophyta</taxon>
        <taxon>Spermatophyta</taxon>
        <taxon>Magnoliopsida</taxon>
        <taxon>eudicotyledons</taxon>
        <taxon>Gunneridae</taxon>
        <taxon>Pentapetalae</taxon>
        <taxon>rosids</taxon>
        <taxon>malvids</taxon>
        <taxon>Malvales</taxon>
        <taxon>Malvaceae</taxon>
        <taxon>Grewioideae</taxon>
        <taxon>Apeibeae</taxon>
        <taxon>Corchorus</taxon>
    </lineage>
</organism>
<evidence type="ECO:0000256" key="6">
    <source>
        <dbReference type="SAM" id="MobiDB-lite"/>
    </source>
</evidence>
<evidence type="ECO:0000256" key="1">
    <source>
        <dbReference type="ARBA" id="ARBA00022723"/>
    </source>
</evidence>
<name>A0A1R3GRW6_9ROSI</name>